<evidence type="ECO:0000313" key="7">
    <source>
        <dbReference type="EMBL" id="RII83468.1"/>
    </source>
</evidence>
<feature type="transmembrane region" description="Helical" evidence="6">
    <location>
        <begin position="37"/>
        <end position="54"/>
    </location>
</feature>
<keyword evidence="4 6" id="KW-1133">Transmembrane helix</keyword>
<organism evidence="7 8">
    <name type="scientific">Neopusillimonas maritima</name>
    <dbReference type="NCBI Taxonomy" id="2026239"/>
    <lineage>
        <taxon>Bacteria</taxon>
        <taxon>Pseudomonadati</taxon>
        <taxon>Pseudomonadota</taxon>
        <taxon>Betaproteobacteria</taxon>
        <taxon>Burkholderiales</taxon>
        <taxon>Alcaligenaceae</taxon>
        <taxon>Neopusillimonas</taxon>
    </lineage>
</organism>
<keyword evidence="2" id="KW-1003">Cell membrane</keyword>
<proteinExistence type="predicted"/>
<dbReference type="RefSeq" id="WP_119441837.1">
    <property type="nucleotide sequence ID" value="NZ_CP170494.1"/>
</dbReference>
<dbReference type="InterPro" id="IPR001851">
    <property type="entry name" value="ABC_transp_permease"/>
</dbReference>
<comment type="caution">
    <text evidence="7">The sequence shown here is derived from an EMBL/GenBank/DDBJ whole genome shotgun (WGS) entry which is preliminary data.</text>
</comment>
<accession>A0ABX9MY51</accession>
<dbReference type="InterPro" id="IPR043428">
    <property type="entry name" value="LivM-like"/>
</dbReference>
<feature type="transmembrane region" description="Helical" evidence="6">
    <location>
        <begin position="83"/>
        <end position="104"/>
    </location>
</feature>
<dbReference type="CDD" id="cd06581">
    <property type="entry name" value="TM_PBP1_LivM_like"/>
    <property type="match status" value="1"/>
</dbReference>
<evidence type="ECO:0000256" key="3">
    <source>
        <dbReference type="ARBA" id="ARBA00022692"/>
    </source>
</evidence>
<protein>
    <recommendedName>
        <fullName evidence="9">Branched-chain amino acid ABC transporter permease</fullName>
    </recommendedName>
</protein>
<dbReference type="Proteomes" id="UP000266483">
    <property type="component" value="Unassembled WGS sequence"/>
</dbReference>
<name>A0ABX9MY51_9BURK</name>
<keyword evidence="3 6" id="KW-0812">Transmembrane</keyword>
<feature type="transmembrane region" description="Helical" evidence="6">
    <location>
        <begin position="59"/>
        <end position="77"/>
    </location>
</feature>
<keyword evidence="8" id="KW-1185">Reference proteome</keyword>
<reference evidence="7 8" key="1">
    <citation type="submission" date="2017-08" db="EMBL/GenBank/DDBJ databases">
        <title>Pusillimonas indicus sp. nov., a member of the family Alcaligenaceae isolated from surface seawater.</title>
        <authorList>
            <person name="Li J."/>
        </authorList>
    </citation>
    <scope>NUCLEOTIDE SEQUENCE [LARGE SCALE GENOMIC DNA]</scope>
    <source>
        <strain evidence="7 8">17-4A</strain>
    </source>
</reference>
<comment type="subcellular location">
    <subcellularLocation>
        <location evidence="1">Cell membrane</location>
        <topology evidence="1">Multi-pass membrane protein</topology>
    </subcellularLocation>
</comment>
<dbReference type="EMBL" id="NQOU01000002">
    <property type="protein sequence ID" value="RII83468.1"/>
    <property type="molecule type" value="Genomic_DNA"/>
</dbReference>
<sequence>MILTPAIRYTLIGVLVLFLLSVPHIFGDYPKTLATEILIYGLFAMSIDILAGFAGRTSLGHGAIFGTAGYVVAYYVATMNGDPWLAIVFGLLAAVLVSAIFGALAVRTSGVYFLLLTLALGMVVWGVAYRWTSVTGAENGLLGVARPQVLTDLDTYYYFVLGVVAVMALIVRRFVYSPFGQAMQGIKESDSRMRTLGYNVPLVLTIGFMVSGFFAGVAGILIVYLNNFVSPNSVALALSTQGLLMAILGGVGTLWGSFIGSAVIILLQNVVSFYTERWMTILGLLFVLTMLFAPEGLLGKGRALSRRWLKSQSSKS</sequence>
<evidence type="ECO:0000256" key="6">
    <source>
        <dbReference type="SAM" id="Phobius"/>
    </source>
</evidence>
<keyword evidence="5 6" id="KW-0472">Membrane</keyword>
<evidence type="ECO:0008006" key="9">
    <source>
        <dbReference type="Google" id="ProtNLM"/>
    </source>
</evidence>
<evidence type="ECO:0000256" key="5">
    <source>
        <dbReference type="ARBA" id="ARBA00023136"/>
    </source>
</evidence>
<evidence type="ECO:0000256" key="1">
    <source>
        <dbReference type="ARBA" id="ARBA00004651"/>
    </source>
</evidence>
<dbReference type="Pfam" id="PF02653">
    <property type="entry name" value="BPD_transp_2"/>
    <property type="match status" value="1"/>
</dbReference>
<feature type="transmembrane region" description="Helical" evidence="6">
    <location>
        <begin position="156"/>
        <end position="175"/>
    </location>
</feature>
<gene>
    <name evidence="7" type="ORF">CJO09_07700</name>
</gene>
<evidence type="ECO:0000256" key="4">
    <source>
        <dbReference type="ARBA" id="ARBA00022989"/>
    </source>
</evidence>
<feature type="transmembrane region" description="Helical" evidence="6">
    <location>
        <begin position="244"/>
        <end position="267"/>
    </location>
</feature>
<dbReference type="PANTHER" id="PTHR30482:SF17">
    <property type="entry name" value="ABC TRANSPORTER ATP-BINDING PROTEIN"/>
    <property type="match status" value="1"/>
</dbReference>
<evidence type="ECO:0000256" key="2">
    <source>
        <dbReference type="ARBA" id="ARBA00022475"/>
    </source>
</evidence>
<feature type="transmembrane region" description="Helical" evidence="6">
    <location>
        <begin position="196"/>
        <end position="224"/>
    </location>
</feature>
<feature type="transmembrane region" description="Helical" evidence="6">
    <location>
        <begin position="279"/>
        <end position="298"/>
    </location>
</feature>
<dbReference type="PANTHER" id="PTHR30482">
    <property type="entry name" value="HIGH-AFFINITY BRANCHED-CHAIN AMINO ACID TRANSPORT SYSTEM PERMEASE"/>
    <property type="match status" value="1"/>
</dbReference>
<feature type="transmembrane region" description="Helical" evidence="6">
    <location>
        <begin position="111"/>
        <end position="131"/>
    </location>
</feature>
<evidence type="ECO:0000313" key="8">
    <source>
        <dbReference type="Proteomes" id="UP000266483"/>
    </source>
</evidence>